<keyword evidence="1" id="KW-1133">Transmembrane helix</keyword>
<dbReference type="EMBL" id="VBTJ01000002">
    <property type="protein sequence ID" value="TLP89588.1"/>
    <property type="molecule type" value="Genomic_DNA"/>
</dbReference>
<gene>
    <name evidence="2" type="ORF">FEZ53_08950</name>
</gene>
<protein>
    <submittedName>
        <fullName evidence="2">DUF1430 domain-containing protein</fullName>
    </submittedName>
</protein>
<feature type="transmembrane region" description="Helical" evidence="1">
    <location>
        <begin position="280"/>
        <end position="301"/>
    </location>
</feature>
<feature type="transmembrane region" description="Helical" evidence="1">
    <location>
        <begin position="7"/>
        <end position="25"/>
    </location>
</feature>
<feature type="transmembrane region" description="Helical" evidence="1">
    <location>
        <begin position="159"/>
        <end position="179"/>
    </location>
</feature>
<feature type="transmembrane region" description="Helical" evidence="1">
    <location>
        <begin position="237"/>
        <end position="268"/>
    </location>
</feature>
<feature type="transmembrane region" description="Helical" evidence="1">
    <location>
        <begin position="207"/>
        <end position="225"/>
    </location>
</feature>
<dbReference type="OrthoDB" id="2414594at2"/>
<dbReference type="Pfam" id="PF07242">
    <property type="entry name" value="DUF1430"/>
    <property type="match status" value="1"/>
</dbReference>
<name>A0A5R9B101_STAXY</name>
<dbReference type="NCBIfam" id="TIGR01654">
    <property type="entry name" value="bact_immun_7tm"/>
    <property type="match status" value="1"/>
</dbReference>
<evidence type="ECO:0000313" key="3">
    <source>
        <dbReference type="Proteomes" id="UP000307747"/>
    </source>
</evidence>
<dbReference type="RefSeq" id="WP_107543026.1">
    <property type="nucleotide sequence ID" value="NZ_CP031275.1"/>
</dbReference>
<reference evidence="2 3" key="1">
    <citation type="submission" date="2019-05" db="EMBL/GenBank/DDBJ databases">
        <title>The metagenome of a microbial culture collection derived from dairy environment covers the genomic content of the human microbiome.</title>
        <authorList>
            <person name="Roder T."/>
            <person name="Wuthrich D."/>
            <person name="Sattari Z."/>
            <person name="Von Ah U."/>
            <person name="Bar C."/>
            <person name="Ronchi F."/>
            <person name="Macpherson A.J."/>
            <person name="Ganal-Vonarburg S.C."/>
            <person name="Bruggmann R."/>
            <person name="Vergeres G."/>
        </authorList>
    </citation>
    <scope>NUCLEOTIDE SEQUENCE [LARGE SCALE GENOMIC DNA]</scope>
    <source>
        <strain evidence="2 3">FAM 20833</strain>
    </source>
</reference>
<dbReference type="Proteomes" id="UP000307747">
    <property type="component" value="Unassembled WGS sequence"/>
</dbReference>
<dbReference type="InterPro" id="IPR006541">
    <property type="entry name" value="Bacteriocin_ass"/>
</dbReference>
<feature type="transmembrane region" description="Helical" evidence="1">
    <location>
        <begin position="542"/>
        <end position="568"/>
    </location>
</feature>
<sequence length="648" mass="76145">MKFFKLILDVITLCLVSTLILIFTWRETDELLPGSSTIIHISTWDHTFNKKDIFNEIEKISKQENISIYKSITTPEPSKMRYLYLFNENIASIQKMKGYQSINYETLLSKDVRGDYYIVGNTFNPNNLKQQLHEKGVEAEIYHINKPKLFISIINDKDLLFPIISLLFIYILYFFHNTINTFKAHSIKQIHGYRLPKIILENTSKALIYYCSLLFITILISLLFFKQFDIFYSSIAFLIRTFIGVLICFGIIFLIYTSSFILVINNNIPQAIKGKKPYTLIRTVTIICKIFILFILSYLLIKNFNTYDSIKRIKETEAFWSNLNDYYIIELAPFKYTELEERDIAKKFHALVKETEEKHESILIRNNNLYQPSLKNYSPDNGNVIFVNKHFLSLYKGVLQKYLAHVNTKNNITLLLPPSTRTNTNDIKNDFKDWIKFQQDVLNQQDNLKIIQVKHNFEIYTFDTKSHLKNSFSKNPIVVLLDTNNLGDSFYFSSITQGSYLFKNYQVTVDYLKKYELSDVVSGVTNYKEIILNNYKELNTKFVVVSISIILSISTLVLTIIFDTQQYFKNNLKLLMIRKIYGFNLIKNNINFLLCSNCLVIVIGLFSWWTLKHDLVITLFTIFLFIQITIQIIYITRLEKTNIIKLKE</sequence>
<keyword evidence="1" id="KW-0812">Transmembrane</keyword>
<organism evidence="2 3">
    <name type="scientific">Staphylococcus xylosus</name>
    <dbReference type="NCBI Taxonomy" id="1288"/>
    <lineage>
        <taxon>Bacteria</taxon>
        <taxon>Bacillati</taxon>
        <taxon>Bacillota</taxon>
        <taxon>Bacilli</taxon>
        <taxon>Bacillales</taxon>
        <taxon>Staphylococcaceae</taxon>
        <taxon>Staphylococcus</taxon>
    </lineage>
</organism>
<evidence type="ECO:0000256" key="1">
    <source>
        <dbReference type="SAM" id="Phobius"/>
    </source>
</evidence>
<keyword evidence="1" id="KW-0472">Membrane</keyword>
<proteinExistence type="predicted"/>
<dbReference type="AlphaFoldDB" id="A0A5R9B101"/>
<feature type="transmembrane region" description="Helical" evidence="1">
    <location>
        <begin position="589"/>
        <end position="609"/>
    </location>
</feature>
<evidence type="ECO:0000313" key="2">
    <source>
        <dbReference type="EMBL" id="TLP89588.1"/>
    </source>
</evidence>
<feature type="transmembrane region" description="Helical" evidence="1">
    <location>
        <begin position="615"/>
        <end position="635"/>
    </location>
</feature>
<comment type="caution">
    <text evidence="2">The sequence shown here is derived from an EMBL/GenBank/DDBJ whole genome shotgun (WGS) entry which is preliminary data.</text>
</comment>
<accession>A0A5R9B101</accession>